<dbReference type="Pfam" id="PF04787">
    <property type="entry name" value="Pox_H7"/>
    <property type="match status" value="1"/>
</dbReference>
<keyword evidence="3" id="KW-1133">Transmembrane helix</keyword>
<dbReference type="EMBL" id="KY382358">
    <property type="protein sequence ID" value="ASC55577.1"/>
    <property type="molecule type" value="Genomic_DNA"/>
</dbReference>
<keyword evidence="2" id="KW-0812">Transmembrane</keyword>
<keyword evidence="4" id="KW-0472">Membrane</keyword>
<dbReference type="InterPro" id="IPR006872">
    <property type="entry name" value="Poxvirus_H7"/>
</dbReference>
<evidence type="ECO:0000313" key="6">
    <source>
        <dbReference type="Proteomes" id="UP000202998"/>
    </source>
</evidence>
<accession>A0A1Z3GCU3</accession>
<evidence type="ECO:0000256" key="3">
    <source>
        <dbReference type="ARBA" id="ARBA00022989"/>
    </source>
</evidence>
<dbReference type="Proteomes" id="UP000202998">
    <property type="component" value="Segment"/>
</dbReference>
<proteinExistence type="predicted"/>
<organism evidence="5 6">
    <name type="scientific">Seal parapoxvirus</name>
    <dbReference type="NCBI Taxonomy" id="187984"/>
    <lineage>
        <taxon>Viruses</taxon>
        <taxon>Varidnaviria</taxon>
        <taxon>Bamfordvirae</taxon>
        <taxon>Nucleocytoviricota</taxon>
        <taxon>Pokkesviricetes</taxon>
        <taxon>Chitovirales</taxon>
        <taxon>Poxviridae</taxon>
        <taxon>Chordopoxvirinae</taxon>
        <taxon>Parapoxvirus</taxon>
        <taxon>Parapoxvirus sealpox</taxon>
        <taxon>Grey sealpox virus</taxon>
    </lineage>
</organism>
<name>A0A1Z3GCU3_9POXV</name>
<gene>
    <name evidence="5" type="ORF">SePPVgORF054</name>
</gene>
<evidence type="ECO:0000256" key="4">
    <source>
        <dbReference type="ARBA" id="ARBA00023136"/>
    </source>
</evidence>
<evidence type="ECO:0000256" key="1">
    <source>
        <dbReference type="ARBA" id="ARBA00004167"/>
    </source>
</evidence>
<keyword evidence="6" id="KW-1185">Reference proteome</keyword>
<protein>
    <submittedName>
        <fullName evidence="5">Uncharacterized protein</fullName>
    </submittedName>
</protein>
<evidence type="ECO:0000313" key="5">
    <source>
        <dbReference type="EMBL" id="ASC55577.1"/>
    </source>
</evidence>
<evidence type="ECO:0000256" key="2">
    <source>
        <dbReference type="ARBA" id="ARBA00022692"/>
    </source>
</evidence>
<dbReference type="OrthoDB" id="18338at10239"/>
<reference evidence="5 6" key="1">
    <citation type="journal article" date="2017" name="Sci. Rep.">
        <title>Recovery of the first full-length genome sequence of a parapoxvirus directly from a clinical sample.</title>
        <authorList>
            <person name="Gunther T."/>
            <person name="Haas L."/>
            <person name="Alawi M."/>
            <person name="Wohlsein P."/>
            <person name="Marks J."/>
            <person name="Grundhoff A."/>
            <person name="Becher P."/>
            <person name="Fischer N."/>
        </authorList>
    </citation>
    <scope>NUCLEOTIDE SEQUENCE [LARGE SCALE GENOMIC DNA]</scope>
    <source>
        <strain evidence="5">AFK76s1</strain>
    </source>
</reference>
<dbReference type="GO" id="GO:0016020">
    <property type="term" value="C:membrane"/>
    <property type="evidence" value="ECO:0007669"/>
    <property type="project" value="UniProtKB-SubCell"/>
</dbReference>
<comment type="subcellular location">
    <subcellularLocation>
        <location evidence="1">Membrane</location>
        <topology evidence="1">Single-pass membrane protein</topology>
    </subcellularLocation>
</comment>
<sequence length="138" mass="15075">MDEGLAVAVQLVGGLSALDVAVCLSSILAELPVRRFPALNESTGEAFLDFAFANGDVASAYLSACCRELCPAERKEHMPAVARCITEADLELGKRPRGKARAVLRVYRNKSKVCKLLKVVRESKSRDVDFSFIRDAML</sequence>